<evidence type="ECO:0000256" key="6">
    <source>
        <dbReference type="ARBA" id="ARBA00023136"/>
    </source>
</evidence>
<organism evidence="9 10">
    <name type="scientific">Paenibacillus endophyticus</name>
    <dbReference type="NCBI Taxonomy" id="1294268"/>
    <lineage>
        <taxon>Bacteria</taxon>
        <taxon>Bacillati</taxon>
        <taxon>Bacillota</taxon>
        <taxon>Bacilli</taxon>
        <taxon>Bacillales</taxon>
        <taxon>Paenibacillaceae</taxon>
        <taxon>Paenibacillus</taxon>
    </lineage>
</organism>
<feature type="transmembrane region" description="Helical" evidence="7">
    <location>
        <begin position="87"/>
        <end position="108"/>
    </location>
</feature>
<protein>
    <submittedName>
        <fullName evidence="9">Fructooligosaccharide transport system permease protein</fullName>
    </submittedName>
</protein>
<keyword evidence="2 7" id="KW-0813">Transport</keyword>
<proteinExistence type="inferred from homology"/>
<dbReference type="InterPro" id="IPR035906">
    <property type="entry name" value="MetI-like_sf"/>
</dbReference>
<evidence type="ECO:0000256" key="4">
    <source>
        <dbReference type="ARBA" id="ARBA00022692"/>
    </source>
</evidence>
<dbReference type="SUPFAM" id="SSF161098">
    <property type="entry name" value="MetI-like"/>
    <property type="match status" value="1"/>
</dbReference>
<dbReference type="Proteomes" id="UP000518605">
    <property type="component" value="Unassembled WGS sequence"/>
</dbReference>
<keyword evidence="10" id="KW-1185">Reference proteome</keyword>
<keyword evidence="4 7" id="KW-0812">Transmembrane</keyword>
<dbReference type="GO" id="GO:0005886">
    <property type="term" value="C:plasma membrane"/>
    <property type="evidence" value="ECO:0007669"/>
    <property type="project" value="UniProtKB-SubCell"/>
</dbReference>
<feature type="transmembrane region" description="Helical" evidence="7">
    <location>
        <begin position="259"/>
        <end position="277"/>
    </location>
</feature>
<evidence type="ECO:0000313" key="10">
    <source>
        <dbReference type="Proteomes" id="UP000518605"/>
    </source>
</evidence>
<keyword evidence="5 7" id="KW-1133">Transmembrane helix</keyword>
<feature type="transmembrane region" description="Helical" evidence="7">
    <location>
        <begin position="12"/>
        <end position="36"/>
    </location>
</feature>
<evidence type="ECO:0000256" key="5">
    <source>
        <dbReference type="ARBA" id="ARBA00022989"/>
    </source>
</evidence>
<feature type="transmembrane region" description="Helical" evidence="7">
    <location>
        <begin position="144"/>
        <end position="167"/>
    </location>
</feature>
<evidence type="ECO:0000313" key="9">
    <source>
        <dbReference type="EMBL" id="MBB3154176.1"/>
    </source>
</evidence>
<keyword evidence="6 7" id="KW-0472">Membrane</keyword>
<dbReference type="RefSeq" id="WP_221226429.1">
    <property type="nucleotide sequence ID" value="NZ_CBCSLB010000014.1"/>
</dbReference>
<dbReference type="GO" id="GO:0055085">
    <property type="term" value="P:transmembrane transport"/>
    <property type="evidence" value="ECO:0007669"/>
    <property type="project" value="InterPro"/>
</dbReference>
<gene>
    <name evidence="9" type="ORF">FHS16_004252</name>
</gene>
<dbReference type="Gene3D" id="1.10.3720.10">
    <property type="entry name" value="MetI-like"/>
    <property type="match status" value="1"/>
</dbReference>
<feature type="transmembrane region" description="Helical" evidence="7">
    <location>
        <begin position="192"/>
        <end position="217"/>
    </location>
</feature>
<sequence>MKGMTVNNKGFRLLFIYLFMSVLAVLFLFPTVWMLAASTKPDVLIYSETGKLSSFIPNITDGSVFLRNYAILLTDYKIWRFMLNSSFYSAFIVVGNIIVSSMAGYALAKFHFPGKTFLLGLIVFLIVVPIETTIIPLYTIVHRLGLTGTIFAVLIPPLVSVFNIFLFRQSFVSVPRELEEAAIMDGASKLQVYYHIILATSKPIIATIATLNFIGVWNDYIWPIMVLPAPSGNGDWPLYPIQAALNTLAQQPMIETGQIMAALTLATIPLIVVYALAQKYIVEGFSTAGIK</sequence>
<dbReference type="PROSITE" id="PS50928">
    <property type="entry name" value="ABC_TM1"/>
    <property type="match status" value="1"/>
</dbReference>
<evidence type="ECO:0000256" key="2">
    <source>
        <dbReference type="ARBA" id="ARBA00022448"/>
    </source>
</evidence>
<dbReference type="PANTHER" id="PTHR43744">
    <property type="entry name" value="ABC TRANSPORTER PERMEASE PROTEIN MG189-RELATED-RELATED"/>
    <property type="match status" value="1"/>
</dbReference>
<feature type="transmembrane region" description="Helical" evidence="7">
    <location>
        <begin position="117"/>
        <end position="138"/>
    </location>
</feature>
<dbReference type="AlphaFoldDB" id="A0A7W5CAJ6"/>
<evidence type="ECO:0000259" key="8">
    <source>
        <dbReference type="PROSITE" id="PS50928"/>
    </source>
</evidence>
<comment type="similarity">
    <text evidence="7">Belongs to the binding-protein-dependent transport system permease family.</text>
</comment>
<comment type="caution">
    <text evidence="9">The sequence shown here is derived from an EMBL/GenBank/DDBJ whole genome shotgun (WGS) entry which is preliminary data.</text>
</comment>
<accession>A0A7W5CAJ6</accession>
<dbReference type="CDD" id="cd06261">
    <property type="entry name" value="TM_PBP2"/>
    <property type="match status" value="1"/>
</dbReference>
<evidence type="ECO:0000256" key="7">
    <source>
        <dbReference type="RuleBase" id="RU363032"/>
    </source>
</evidence>
<dbReference type="PANTHER" id="PTHR43744:SF12">
    <property type="entry name" value="ABC TRANSPORTER PERMEASE PROTEIN MG189-RELATED"/>
    <property type="match status" value="1"/>
</dbReference>
<evidence type="ECO:0000256" key="3">
    <source>
        <dbReference type="ARBA" id="ARBA00022475"/>
    </source>
</evidence>
<dbReference type="Pfam" id="PF00528">
    <property type="entry name" value="BPD_transp_1"/>
    <property type="match status" value="1"/>
</dbReference>
<reference evidence="9 10" key="1">
    <citation type="submission" date="2020-08" db="EMBL/GenBank/DDBJ databases">
        <title>Genomic Encyclopedia of Type Strains, Phase III (KMG-III): the genomes of soil and plant-associated and newly described type strains.</title>
        <authorList>
            <person name="Whitman W."/>
        </authorList>
    </citation>
    <scope>NUCLEOTIDE SEQUENCE [LARGE SCALE GENOMIC DNA]</scope>
    <source>
        <strain evidence="9 10">CECT 8234</strain>
    </source>
</reference>
<evidence type="ECO:0000256" key="1">
    <source>
        <dbReference type="ARBA" id="ARBA00004651"/>
    </source>
</evidence>
<keyword evidence="3" id="KW-1003">Cell membrane</keyword>
<name>A0A7W5CAJ6_9BACL</name>
<feature type="domain" description="ABC transmembrane type-1" evidence="8">
    <location>
        <begin position="82"/>
        <end position="277"/>
    </location>
</feature>
<comment type="subcellular location">
    <subcellularLocation>
        <location evidence="1 7">Cell membrane</location>
        <topology evidence="1 7">Multi-pass membrane protein</topology>
    </subcellularLocation>
</comment>
<dbReference type="InterPro" id="IPR000515">
    <property type="entry name" value="MetI-like"/>
</dbReference>
<dbReference type="EMBL" id="JACHXW010000014">
    <property type="protein sequence ID" value="MBB3154176.1"/>
    <property type="molecule type" value="Genomic_DNA"/>
</dbReference>